<evidence type="ECO:0000256" key="6">
    <source>
        <dbReference type="ARBA" id="ARBA00023136"/>
    </source>
</evidence>
<keyword evidence="7" id="KW-0653">Protein transport</keyword>
<comment type="subcellular location">
    <subcellularLocation>
        <location evidence="1">Cell membrane</location>
        <topology evidence="1">Single-pass membrane protein</topology>
    </subcellularLocation>
    <subcellularLocation>
        <location evidence="7">Cell membrane</location>
        <topology evidence="7">Single-pass type II membrane protein</topology>
    </subcellularLocation>
</comment>
<dbReference type="Gene3D" id="3.30.420.270">
    <property type="match status" value="1"/>
</dbReference>
<dbReference type="GO" id="GO:0005886">
    <property type="term" value="C:plasma membrane"/>
    <property type="evidence" value="ECO:0007669"/>
    <property type="project" value="UniProtKB-SubCell"/>
</dbReference>
<evidence type="ECO:0000256" key="7">
    <source>
        <dbReference type="RuleBase" id="RU003879"/>
    </source>
</evidence>
<accession>A0A832H3D4</accession>
<dbReference type="Pfam" id="PF02472">
    <property type="entry name" value="ExbD"/>
    <property type="match status" value="1"/>
</dbReference>
<dbReference type="GO" id="GO:0022857">
    <property type="term" value="F:transmembrane transporter activity"/>
    <property type="evidence" value="ECO:0007669"/>
    <property type="project" value="InterPro"/>
</dbReference>
<keyword evidence="7" id="KW-0813">Transport</keyword>
<keyword evidence="6 8" id="KW-0472">Membrane</keyword>
<name>A0A832H3D4_9CYAN</name>
<dbReference type="AlphaFoldDB" id="A0A832H3D4"/>
<comment type="similarity">
    <text evidence="2 7">Belongs to the ExbD/TolR family.</text>
</comment>
<evidence type="ECO:0000313" key="9">
    <source>
        <dbReference type="EMBL" id="HGW93662.1"/>
    </source>
</evidence>
<keyword evidence="5 8" id="KW-1133">Transmembrane helix</keyword>
<dbReference type="EMBL" id="DSRD01000339">
    <property type="protein sequence ID" value="HGW93662.1"/>
    <property type="molecule type" value="Genomic_DNA"/>
</dbReference>
<reference evidence="9" key="1">
    <citation type="journal article" date="2020" name="mSystems">
        <title>Genome- and Community-Level Interaction Insights into Carbon Utilization and Element Cycling Functions of Hydrothermarchaeota in Hydrothermal Sediment.</title>
        <authorList>
            <person name="Zhou Z."/>
            <person name="Liu Y."/>
            <person name="Xu W."/>
            <person name="Pan J."/>
            <person name="Luo Z.H."/>
            <person name="Li M."/>
        </authorList>
    </citation>
    <scope>NUCLEOTIDE SEQUENCE [LARGE SCALE GENOMIC DNA]</scope>
    <source>
        <strain evidence="9">SpSt-402</strain>
    </source>
</reference>
<organism evidence="9">
    <name type="scientific">Oscillatoriales cyanobacterium SpSt-402</name>
    <dbReference type="NCBI Taxonomy" id="2282168"/>
    <lineage>
        <taxon>Bacteria</taxon>
        <taxon>Bacillati</taxon>
        <taxon>Cyanobacteriota</taxon>
        <taxon>Cyanophyceae</taxon>
        <taxon>Oscillatoriophycideae</taxon>
        <taxon>Oscillatoriales</taxon>
    </lineage>
</organism>
<feature type="transmembrane region" description="Helical" evidence="8">
    <location>
        <begin position="15"/>
        <end position="36"/>
    </location>
</feature>
<dbReference type="InterPro" id="IPR003400">
    <property type="entry name" value="ExbD"/>
</dbReference>
<evidence type="ECO:0000256" key="1">
    <source>
        <dbReference type="ARBA" id="ARBA00004162"/>
    </source>
</evidence>
<dbReference type="PANTHER" id="PTHR30558:SF3">
    <property type="entry name" value="BIOPOLYMER TRANSPORT PROTEIN EXBD-RELATED"/>
    <property type="match status" value="1"/>
</dbReference>
<evidence type="ECO:0000256" key="4">
    <source>
        <dbReference type="ARBA" id="ARBA00022692"/>
    </source>
</evidence>
<evidence type="ECO:0000256" key="3">
    <source>
        <dbReference type="ARBA" id="ARBA00022475"/>
    </source>
</evidence>
<evidence type="ECO:0000256" key="5">
    <source>
        <dbReference type="ARBA" id="ARBA00022989"/>
    </source>
</evidence>
<keyword evidence="3" id="KW-1003">Cell membrane</keyword>
<comment type="caution">
    <text evidence="9">The sequence shown here is derived from an EMBL/GenBank/DDBJ whole genome shotgun (WGS) entry which is preliminary data.</text>
</comment>
<protein>
    <submittedName>
        <fullName evidence="9">Biopolymer transporter ExbD</fullName>
    </submittedName>
</protein>
<keyword evidence="4 7" id="KW-0812">Transmembrane</keyword>
<evidence type="ECO:0000256" key="8">
    <source>
        <dbReference type="SAM" id="Phobius"/>
    </source>
</evidence>
<sequence length="132" mass="14611">MRLPEEPDLPFQINIVPMIDVIFAILTFFIMSSLFLTRSTGLPVDLPSANTAQEQAPSQFTLTVDRDGKLTLNNQPLLLTELQPRLRALTGTEATLVVISADERVDHGKVIAVMDQLRQIPNVKMAIAAERS</sequence>
<proteinExistence type="inferred from homology"/>
<evidence type="ECO:0000256" key="2">
    <source>
        <dbReference type="ARBA" id="ARBA00005811"/>
    </source>
</evidence>
<dbReference type="PANTHER" id="PTHR30558">
    <property type="entry name" value="EXBD MEMBRANE COMPONENT OF PMF-DRIVEN MACROMOLECULE IMPORT SYSTEM"/>
    <property type="match status" value="1"/>
</dbReference>
<gene>
    <name evidence="9" type="ORF">ENR47_05185</name>
</gene>
<dbReference type="GO" id="GO:0015031">
    <property type="term" value="P:protein transport"/>
    <property type="evidence" value="ECO:0007669"/>
    <property type="project" value="UniProtKB-KW"/>
</dbReference>